<dbReference type="Proteomes" id="UP000708208">
    <property type="component" value="Unassembled WGS sequence"/>
</dbReference>
<dbReference type="EMBL" id="CAJVCH010566562">
    <property type="protein sequence ID" value="CAG7832710.1"/>
    <property type="molecule type" value="Genomic_DNA"/>
</dbReference>
<feature type="compositionally biased region" description="Low complexity" evidence="2">
    <location>
        <begin position="117"/>
        <end position="129"/>
    </location>
</feature>
<feature type="compositionally biased region" description="Basic and acidic residues" evidence="2">
    <location>
        <begin position="190"/>
        <end position="204"/>
    </location>
</feature>
<keyword evidence="1" id="KW-0175">Coiled coil</keyword>
<dbReference type="AlphaFoldDB" id="A0A8J2PQN3"/>
<proteinExistence type="predicted"/>
<feature type="compositionally biased region" description="Basic and acidic residues" evidence="2">
    <location>
        <begin position="71"/>
        <end position="88"/>
    </location>
</feature>
<accession>A0A8J2PQN3</accession>
<feature type="coiled-coil region" evidence="1">
    <location>
        <begin position="19"/>
        <end position="46"/>
    </location>
</feature>
<name>A0A8J2PQN3_9HEXA</name>
<evidence type="ECO:0000313" key="3">
    <source>
        <dbReference type="EMBL" id="CAG7832710.1"/>
    </source>
</evidence>
<feature type="region of interest" description="Disordered" evidence="2">
    <location>
        <begin position="189"/>
        <end position="245"/>
    </location>
</feature>
<keyword evidence="4" id="KW-1185">Reference proteome</keyword>
<evidence type="ECO:0000313" key="4">
    <source>
        <dbReference type="Proteomes" id="UP000708208"/>
    </source>
</evidence>
<gene>
    <name evidence="3" type="ORF">AFUS01_LOCUS42383</name>
</gene>
<feature type="compositionally biased region" description="Polar residues" evidence="2">
    <location>
        <begin position="154"/>
        <end position="166"/>
    </location>
</feature>
<evidence type="ECO:0000256" key="1">
    <source>
        <dbReference type="SAM" id="Coils"/>
    </source>
</evidence>
<feature type="region of interest" description="Disordered" evidence="2">
    <location>
        <begin position="71"/>
        <end position="166"/>
    </location>
</feature>
<evidence type="ECO:0000256" key="2">
    <source>
        <dbReference type="SAM" id="MobiDB-lite"/>
    </source>
</evidence>
<organism evidence="3 4">
    <name type="scientific">Allacma fusca</name>
    <dbReference type="NCBI Taxonomy" id="39272"/>
    <lineage>
        <taxon>Eukaryota</taxon>
        <taxon>Metazoa</taxon>
        <taxon>Ecdysozoa</taxon>
        <taxon>Arthropoda</taxon>
        <taxon>Hexapoda</taxon>
        <taxon>Collembola</taxon>
        <taxon>Symphypleona</taxon>
        <taxon>Sminthuridae</taxon>
        <taxon>Allacma</taxon>
    </lineage>
</organism>
<comment type="caution">
    <text evidence="3">The sequence shown here is derived from an EMBL/GenBank/DDBJ whole genome shotgun (WGS) entry which is preliminary data.</text>
</comment>
<protein>
    <submittedName>
        <fullName evidence="3">Uncharacterized protein</fullName>
    </submittedName>
</protein>
<reference evidence="3" key="1">
    <citation type="submission" date="2021-06" db="EMBL/GenBank/DDBJ databases">
        <authorList>
            <person name="Hodson N. C."/>
            <person name="Mongue J. A."/>
            <person name="Jaron S. K."/>
        </authorList>
    </citation>
    <scope>NUCLEOTIDE SEQUENCE</scope>
</reference>
<sequence length="254" mass="28748">MQAKQLELEKMTRAITRSLNTKKKRIAQLEKQFDKLTKIQAELDINSKIQANPSSSLSCITILLVESSSEKQKLNDQEVTTDYDKETDLQDSDDDNKTEQGTTIDENYGEPENIQEPKNVVAKVAKPPKFGCREKNKSNIYAPVPTKSAPPRRTASSYFSQTDSSQEFFIPSQKTRNVPLARRRAVSRLRSGEVKSIETTKDLQESNDPPELIEPENVGSQSNKSRLDEEYSRTSHSSLDNDDILNQIFAFDSQ</sequence>